<evidence type="ECO:0000259" key="5">
    <source>
        <dbReference type="Pfam" id="PF14905"/>
    </source>
</evidence>
<organism evidence="6 7">
    <name type="scientific">Daejeonella lutea</name>
    <dbReference type="NCBI Taxonomy" id="572036"/>
    <lineage>
        <taxon>Bacteria</taxon>
        <taxon>Pseudomonadati</taxon>
        <taxon>Bacteroidota</taxon>
        <taxon>Sphingobacteriia</taxon>
        <taxon>Sphingobacteriales</taxon>
        <taxon>Sphingobacteriaceae</taxon>
        <taxon>Daejeonella</taxon>
    </lineage>
</organism>
<keyword evidence="2" id="KW-0472">Membrane</keyword>
<accession>A0A1T5EIG6</accession>
<reference evidence="7" key="1">
    <citation type="submission" date="2017-02" db="EMBL/GenBank/DDBJ databases">
        <authorList>
            <person name="Varghese N."/>
            <person name="Submissions S."/>
        </authorList>
    </citation>
    <scope>NUCLEOTIDE SEQUENCE [LARGE SCALE GENOMIC DNA]</scope>
    <source>
        <strain evidence="7">DSM 22385</strain>
    </source>
</reference>
<dbReference type="SUPFAM" id="SSF56935">
    <property type="entry name" value="Porins"/>
    <property type="match status" value="1"/>
</dbReference>
<feature type="domain" description="Outer membrane protein beta-barrel" evidence="5">
    <location>
        <begin position="380"/>
        <end position="779"/>
    </location>
</feature>
<dbReference type="Gene3D" id="2.170.130.10">
    <property type="entry name" value="TonB-dependent receptor, plug domain"/>
    <property type="match status" value="1"/>
</dbReference>
<keyword evidence="6" id="KW-0675">Receptor</keyword>
<protein>
    <submittedName>
        <fullName evidence="6">Outer membrane receptor proteins, mostly Fe transport</fullName>
    </submittedName>
</protein>
<dbReference type="OrthoDB" id="606851at2"/>
<sequence length="809" mass="89082">MRFFLLVLLGFGVNATAQTAAPLTTYDIKGSVVDSASGKGLDYITVGLKTDKNIGVKSGLTGTDGKFTFTGIKAGKYSLVIVAVGYKQRNISFDLSESKDMGPILITASNTNLKEVIVSADRPLIKQDIDKISYDLQADPESKINSVLEMMRKVPLLSLDAEENIQLKGSGNYKILINGKPSGMVDKNPKDILRSMPASSIQSIEVITNPPSKYDSEGLAGIINIITNKKIDNGYNGSVNFNQRFPVGGPGVGGSFNFKQGKFGASGYGGFNSYSSPATDSYNTRLTTGAAPTDLTQNSSRDFDSNNGYLGTELSFEIDSLNLISGQFGLNGGKFANTSLAKSILRGSTGIIQGYDILNVGKSLRDGYDASLNYQLGFRKNKNRLLTFSYRVYTYGEGQDNSLTVSNRLNYNIPDYSQTNDGYSSEQTVQVDYVHPLKKFTIEGGIKGIIRANESDFQYNNLNAVTGEYVPDLSRTNKFNNDQSIWGAYNSYQYNLKNWGFKGGLRLEETIVDADFVSSGAQIEQNYFNLIPSVSVNRKFKNMSSISFGYTQRIQRPGIWNLNPFVDRSNPNFESTGNPNLRPVLSNNFQVNYSKFKKGSINIGMSYAFSNNTMQRIAVFDPATNITRSTFENIGKDKSIGSNFNVNYPITKQWNFSLSGNLNYVFIEGIVNGTLTKNDGMRGYFFGSSGYRFEKGLRINANMQYMTPYIMLQGKGNSNVYFGLSASKDIIKDKLSFSASTNNPFNKFRNFTNQTNGGNFSQFSSSTSYFRSFGVSMNYRFGKLKEAIKKNKRGISNDDVSGSSSGGTQ</sequence>
<dbReference type="RefSeq" id="WP_079703551.1">
    <property type="nucleotide sequence ID" value="NZ_FUYR01000003.1"/>
</dbReference>
<proteinExistence type="predicted"/>
<dbReference type="GO" id="GO:0009279">
    <property type="term" value="C:cell outer membrane"/>
    <property type="evidence" value="ECO:0007669"/>
    <property type="project" value="UniProtKB-SubCell"/>
</dbReference>
<feature type="signal peptide" evidence="4">
    <location>
        <begin position="1"/>
        <end position="20"/>
    </location>
</feature>
<evidence type="ECO:0000256" key="4">
    <source>
        <dbReference type="SAM" id="SignalP"/>
    </source>
</evidence>
<dbReference type="Pfam" id="PF13715">
    <property type="entry name" value="CarbopepD_reg_2"/>
    <property type="match status" value="1"/>
</dbReference>
<evidence type="ECO:0000313" key="6">
    <source>
        <dbReference type="EMBL" id="SKB83833.1"/>
    </source>
</evidence>
<dbReference type="Gene3D" id="2.60.40.1120">
    <property type="entry name" value="Carboxypeptidase-like, regulatory domain"/>
    <property type="match status" value="1"/>
</dbReference>
<comment type="subcellular location">
    <subcellularLocation>
        <location evidence="1">Cell outer membrane</location>
    </subcellularLocation>
</comment>
<keyword evidence="4" id="KW-0732">Signal</keyword>
<dbReference type="SUPFAM" id="SSF49478">
    <property type="entry name" value="Cna protein B-type domain"/>
    <property type="match status" value="1"/>
</dbReference>
<keyword evidence="7" id="KW-1185">Reference proteome</keyword>
<dbReference type="InterPro" id="IPR036942">
    <property type="entry name" value="Beta-barrel_TonB_sf"/>
</dbReference>
<dbReference type="Proteomes" id="UP000189981">
    <property type="component" value="Unassembled WGS sequence"/>
</dbReference>
<evidence type="ECO:0000256" key="2">
    <source>
        <dbReference type="ARBA" id="ARBA00023136"/>
    </source>
</evidence>
<dbReference type="InterPro" id="IPR037066">
    <property type="entry name" value="Plug_dom_sf"/>
</dbReference>
<evidence type="ECO:0000256" key="1">
    <source>
        <dbReference type="ARBA" id="ARBA00004442"/>
    </source>
</evidence>
<gene>
    <name evidence="6" type="ORF">SAMN05661099_3049</name>
</gene>
<dbReference type="Pfam" id="PF14905">
    <property type="entry name" value="OMP_b-brl_3"/>
    <property type="match status" value="1"/>
</dbReference>
<dbReference type="AlphaFoldDB" id="A0A1T5EIG6"/>
<dbReference type="PANTHER" id="PTHR40980:SF4">
    <property type="entry name" value="TONB-DEPENDENT RECEPTOR-LIKE BETA-BARREL DOMAIN-CONTAINING PROTEIN"/>
    <property type="match status" value="1"/>
</dbReference>
<keyword evidence="3" id="KW-0998">Cell outer membrane</keyword>
<dbReference type="EMBL" id="FUYR01000003">
    <property type="protein sequence ID" value="SKB83833.1"/>
    <property type="molecule type" value="Genomic_DNA"/>
</dbReference>
<dbReference type="Gene3D" id="2.40.170.20">
    <property type="entry name" value="TonB-dependent receptor, beta-barrel domain"/>
    <property type="match status" value="1"/>
</dbReference>
<evidence type="ECO:0000313" key="7">
    <source>
        <dbReference type="Proteomes" id="UP000189981"/>
    </source>
</evidence>
<evidence type="ECO:0000256" key="3">
    <source>
        <dbReference type="ARBA" id="ARBA00023237"/>
    </source>
</evidence>
<feature type="chain" id="PRO_5010524382" evidence="4">
    <location>
        <begin position="21"/>
        <end position="809"/>
    </location>
</feature>
<dbReference type="PANTHER" id="PTHR40980">
    <property type="entry name" value="PLUG DOMAIN-CONTAINING PROTEIN"/>
    <property type="match status" value="1"/>
</dbReference>
<dbReference type="InterPro" id="IPR041700">
    <property type="entry name" value="OMP_b-brl_3"/>
</dbReference>
<name>A0A1T5EIG6_9SPHI</name>
<dbReference type="STRING" id="572036.SAMN05661099_3049"/>